<dbReference type="Pfam" id="PF00563">
    <property type="entry name" value="EAL"/>
    <property type="match status" value="1"/>
</dbReference>
<accession>A0ABY3CEQ9</accession>
<dbReference type="RefSeq" id="WP_127029701.1">
    <property type="nucleotide sequence ID" value="NZ_RYFG02000019.1"/>
</dbReference>
<dbReference type="SUPFAM" id="SSF141868">
    <property type="entry name" value="EAL domain-like"/>
    <property type="match status" value="1"/>
</dbReference>
<sequence>MPLQSLVEYFNDRFGQEHRSSFRPFMLEEERISALFGPIKIGSVFSPIRLALKPAEIVGHVAKLKVSTHEVQHLYPGEIENLLANRPHQASDFESIINFDRLSRTVHMLNYLPLTHLEGSLFVEVDPRHILGVKQDHGAYFEEVIRQCGLETKNVVIVMAVNSHYARHYQELVNGLDNYRQRGYQIALKFDYVAQESQSLDLISKLSPNYISLSARHLDQVRDNALLEKLRDLKARVASAGGQMILQQIDRKKSEALARNTGFDLVQGNYYERPSASAFLPESSDSWVDAASV</sequence>
<dbReference type="InterPro" id="IPR035919">
    <property type="entry name" value="EAL_sf"/>
</dbReference>
<name>A0ABY3CEQ9_9GAMM</name>
<dbReference type="InterPro" id="IPR001633">
    <property type="entry name" value="EAL_dom"/>
</dbReference>
<evidence type="ECO:0000313" key="2">
    <source>
        <dbReference type="EMBL" id="TRX01640.1"/>
    </source>
</evidence>
<evidence type="ECO:0000313" key="3">
    <source>
        <dbReference type="Proteomes" id="UP000733744"/>
    </source>
</evidence>
<proteinExistence type="predicted"/>
<comment type="caution">
    <text evidence="2">The sequence shown here is derived from an EMBL/GenBank/DDBJ whole genome shotgun (WGS) entry which is preliminary data.</text>
</comment>
<dbReference type="Proteomes" id="UP000733744">
    <property type="component" value="Unassembled WGS sequence"/>
</dbReference>
<protein>
    <submittedName>
        <fullName evidence="2">EAL domain-containing protein</fullName>
    </submittedName>
</protein>
<organism evidence="2 3">
    <name type="scientific">Candidatus Methylobacter oryzae</name>
    <dbReference type="NCBI Taxonomy" id="2497749"/>
    <lineage>
        <taxon>Bacteria</taxon>
        <taxon>Pseudomonadati</taxon>
        <taxon>Pseudomonadota</taxon>
        <taxon>Gammaproteobacteria</taxon>
        <taxon>Methylococcales</taxon>
        <taxon>Methylococcaceae</taxon>
        <taxon>Methylobacter</taxon>
    </lineage>
</organism>
<keyword evidence="3" id="KW-1185">Reference proteome</keyword>
<dbReference type="Gene3D" id="3.20.20.450">
    <property type="entry name" value="EAL domain"/>
    <property type="match status" value="1"/>
</dbReference>
<gene>
    <name evidence="2" type="ORF">EKO24_003705</name>
</gene>
<dbReference type="EMBL" id="RYFG02000019">
    <property type="protein sequence ID" value="TRX01640.1"/>
    <property type="molecule type" value="Genomic_DNA"/>
</dbReference>
<evidence type="ECO:0000259" key="1">
    <source>
        <dbReference type="Pfam" id="PF00563"/>
    </source>
</evidence>
<feature type="domain" description="EAL" evidence="1">
    <location>
        <begin position="141"/>
        <end position="274"/>
    </location>
</feature>
<reference evidence="2 3" key="1">
    <citation type="journal article" date="2019" name="Antonie Van Leeuwenhoek">
        <title>Description of 'Ca. Methylobacter oryzae' KRF1, a novel species from the environmentally important Methylobacter clade 2.</title>
        <authorList>
            <person name="Khatri K."/>
            <person name="Mohite J.A."/>
            <person name="Pandit P.S."/>
            <person name="Bahulikar R."/>
            <person name="Rahalkar M.C."/>
        </authorList>
    </citation>
    <scope>NUCLEOTIDE SEQUENCE [LARGE SCALE GENOMIC DNA]</scope>
    <source>
        <strain evidence="2 3">KRF1</strain>
    </source>
</reference>